<evidence type="ECO:0000256" key="14">
    <source>
        <dbReference type="PROSITE-ProRule" id="PRU00560"/>
    </source>
</evidence>
<evidence type="ECO:0000256" key="6">
    <source>
        <dbReference type="ARBA" id="ARBA00022839"/>
    </source>
</evidence>
<accession>A0ABV1HBA5</accession>
<keyword evidence="7 13" id="KW-0067">ATP-binding</keyword>
<evidence type="ECO:0000256" key="2">
    <source>
        <dbReference type="ARBA" id="ARBA00022741"/>
    </source>
</evidence>
<evidence type="ECO:0000256" key="12">
    <source>
        <dbReference type="ARBA" id="ARBA00048988"/>
    </source>
</evidence>
<dbReference type="GO" id="GO:0016787">
    <property type="term" value="F:hydrolase activity"/>
    <property type="evidence" value="ECO:0007669"/>
    <property type="project" value="UniProtKB-KW"/>
</dbReference>
<evidence type="ECO:0000313" key="18">
    <source>
        <dbReference type="Proteomes" id="UP001454489"/>
    </source>
</evidence>
<comment type="catalytic activity">
    <reaction evidence="11 13">
        <text>Couples ATP hydrolysis with the unwinding of duplex DNA by translocating in the 3'-5' direction.</text>
        <dbReference type="EC" id="5.6.2.4"/>
    </reaction>
</comment>
<evidence type="ECO:0000259" key="15">
    <source>
        <dbReference type="PROSITE" id="PS51198"/>
    </source>
</evidence>
<sequence length="1209" mass="138918">MAVEWTKEQRQVIELRDRNILVSAAAGSGKTAVLVERIIKRITDEQHPVDVDRLLVVTFTNAAASEMRERIGDAIEAALEREPENHHLQRQQSLIHNAQITTIDSFCLYIVRNYFHTIDLEPGFRIADEGELALLKEQVLDEVLESFYEKSNEDFTSFMEAFATAKSDRNVRGMILELFTTAQSNPWQSEWLDKLDEDYKKACESPDDSVWMQLAFSDYRNSMEDVLRELQKAWNLTQEFDGPQMYAGTIKSDLELVETLCTKDTYVDIVQALTEIPAYARLAAARGYDGSLQKQAQVKAAREQMKDTIQKLREKIFFQSQSDLKASLCRQQPMVHVLLELVRAFTEAYDKAKRKKSLVDFSDIEHFALDILVNAKTKEPTPVAEEFRNFFEEVMIDEYQDSNYLQEAILSAVSKIQSGEPNMFMVGDVKQSIYRFRLARPELFMEKYETYTKEDSPYQKIELHKNFRSREGVLAAVNDIFYKIMGKDLGRVHYDEDAALYPGADYPVLKGEQESSEVIVVEQDSSTERSILEAGTIGRKIRQLKENGWITDKKSGELRRPGYSDMVILLRSPGGDADVMAAELGKMGIPAHAISRTGYFSTQEIQVLLNYLAILDNPRQDIPLASVLTSWFGGLGEEELGYLRAVDKEKPFYENVLAWMPESEEISESISEELRQKLPEEIQEKLARFHQTYQKLRKKSRYLPIHELLYEIFAMTGYLDYVTALPAGGQRRANVEMLIEKAIAFENSSYRGLFHFIRYIEKLQKYDVDFGEAEIVSENDEAVRIMSIHKSKGLEFPICFVAGLGKRFNMSDSYGKIVVHPQFGIGVEEYDTKRRIKSQSFVKQILAEQIRLENLGEELRVLYVALTRAKEKLILVGTLKKPGEKLESYQSSAGTGMLSYGCRSNAGSYFDWILPAIYSYGERYPVYVDSDSKEQSEFAEEFQKGWEKEQLLEHIREADTKELTERLSYCYPKMEEVSLKTKISVSELKHRDMVFEPEEEQTVRWFEEEVPLPYVPEFVKAREENQGAKRGTAVHRAMECIDFSRMEEQIQSAGVQTDRAGIAGIVKKRLSELLEEHKIDEQMYELILPDKIAGFFMDETAIRMSNAQRAGRLFLEKPFVLGKEAGEIYPEMESTERVLIQGIVDVFFIEDGKVHVLDYKTDRVNKGEQLIGRYKTQIELYAEALAKALEVEVGEKLIYSFALEKIVKL</sequence>
<keyword evidence="4 13" id="KW-0378">Hydrolase</keyword>
<evidence type="ECO:0000256" key="9">
    <source>
        <dbReference type="ARBA" id="ARBA00023204"/>
    </source>
</evidence>
<dbReference type="PROSITE" id="PS51217">
    <property type="entry name" value="UVRD_HELICASE_CTER"/>
    <property type="match status" value="1"/>
</dbReference>
<dbReference type="Gene3D" id="3.90.320.10">
    <property type="match status" value="1"/>
</dbReference>
<keyword evidence="3 13" id="KW-0227">DNA damage</keyword>
<dbReference type="InterPro" id="IPR014152">
    <property type="entry name" value="AddA"/>
</dbReference>
<gene>
    <name evidence="13 17" type="primary">addA</name>
    <name evidence="17" type="ORF">WMO43_03735</name>
</gene>
<feature type="domain" description="UvrD-like helicase ATP-binding" evidence="15">
    <location>
        <begin position="3"/>
        <end position="470"/>
    </location>
</feature>
<dbReference type="Pfam" id="PF00580">
    <property type="entry name" value="UvrD-helicase"/>
    <property type="match status" value="1"/>
</dbReference>
<dbReference type="InterPro" id="IPR000212">
    <property type="entry name" value="DNA_helicase_UvrD/REP"/>
</dbReference>
<dbReference type="InterPro" id="IPR014017">
    <property type="entry name" value="DNA_helicase_UvrD-like_C"/>
</dbReference>
<evidence type="ECO:0000256" key="13">
    <source>
        <dbReference type="HAMAP-Rule" id="MF_01451"/>
    </source>
</evidence>
<dbReference type="GO" id="GO:0003678">
    <property type="term" value="F:DNA helicase activity"/>
    <property type="evidence" value="ECO:0007669"/>
    <property type="project" value="UniProtKB-EC"/>
</dbReference>
<comment type="subunit">
    <text evidence="13">Heterodimer of AddA and AddB/RexB.</text>
</comment>
<keyword evidence="2 13" id="KW-0547">Nucleotide-binding</keyword>
<evidence type="ECO:0000256" key="4">
    <source>
        <dbReference type="ARBA" id="ARBA00022801"/>
    </source>
</evidence>
<dbReference type="Proteomes" id="UP001454489">
    <property type="component" value="Unassembled WGS sequence"/>
</dbReference>
<comment type="similarity">
    <text evidence="13">Belongs to the helicase family. AddA subfamily.</text>
</comment>
<keyword evidence="1 13" id="KW-0540">Nuclease</keyword>
<dbReference type="RefSeq" id="WP_353530078.1">
    <property type="nucleotide sequence ID" value="NZ_JBBMEX010000003.1"/>
</dbReference>
<keyword evidence="9 13" id="KW-0234">DNA repair</keyword>
<evidence type="ECO:0000259" key="16">
    <source>
        <dbReference type="PROSITE" id="PS51217"/>
    </source>
</evidence>
<keyword evidence="8 13" id="KW-0238">DNA-binding</keyword>
<dbReference type="InterPro" id="IPR011604">
    <property type="entry name" value="PDDEXK-like_dom_sf"/>
</dbReference>
<name>A0ABV1HBA5_9FIRM</name>
<feature type="domain" description="UvrD-like helicase C-terminal" evidence="16">
    <location>
        <begin position="475"/>
        <end position="793"/>
    </location>
</feature>
<dbReference type="EC" id="5.6.2.4" evidence="13"/>
<comment type="function">
    <text evidence="13">The heterodimer acts as both an ATP-dependent DNA helicase and an ATP-dependent, dual-direction single-stranded exonuclease. Recognizes the chi site generating a DNA molecule suitable for the initiation of homologous recombination. The AddA nuclease domain is required for chi fragment generation; this subunit has the helicase and 3' -&gt; 5' nuclease activities.</text>
</comment>
<evidence type="ECO:0000256" key="7">
    <source>
        <dbReference type="ARBA" id="ARBA00022840"/>
    </source>
</evidence>
<comment type="cofactor">
    <cofactor evidence="13">
        <name>Mg(2+)</name>
        <dbReference type="ChEBI" id="CHEBI:18420"/>
    </cofactor>
</comment>
<dbReference type="PANTHER" id="PTHR11070">
    <property type="entry name" value="UVRD / RECB / PCRA DNA HELICASE FAMILY MEMBER"/>
    <property type="match status" value="1"/>
</dbReference>
<dbReference type="EC" id="3.1.-.-" evidence="13"/>
<dbReference type="NCBIfam" id="TIGR02785">
    <property type="entry name" value="addA_Gpos"/>
    <property type="match status" value="1"/>
</dbReference>
<keyword evidence="5 13" id="KW-0347">Helicase</keyword>
<dbReference type="PANTHER" id="PTHR11070:SF48">
    <property type="entry name" value="ATP-DEPENDENT HELICASE_NUCLEASE SUBUNIT A"/>
    <property type="match status" value="1"/>
</dbReference>
<reference evidence="17 18" key="1">
    <citation type="submission" date="2024-03" db="EMBL/GenBank/DDBJ databases">
        <title>Human intestinal bacterial collection.</title>
        <authorList>
            <person name="Pauvert C."/>
            <person name="Hitch T.C.A."/>
            <person name="Clavel T."/>
        </authorList>
    </citation>
    <scope>NUCLEOTIDE SEQUENCE [LARGE SCALE GENOMIC DNA]</scope>
    <source>
        <strain evidence="17 18">CLA-AA-H185</strain>
    </source>
</reference>
<dbReference type="SUPFAM" id="SSF52540">
    <property type="entry name" value="P-loop containing nucleoside triphosphate hydrolases"/>
    <property type="match status" value="1"/>
</dbReference>
<protein>
    <recommendedName>
        <fullName evidence="13">ATP-dependent helicase/nuclease subunit A</fullName>
        <ecNumber evidence="13">3.1.-.-</ecNumber>
        <ecNumber evidence="13">5.6.2.4</ecNumber>
    </recommendedName>
    <alternativeName>
        <fullName evidence="13">ATP-dependent helicase/nuclease AddA</fullName>
    </alternativeName>
    <alternativeName>
        <fullName evidence="13">DNA 3'-5' helicase AddA</fullName>
    </alternativeName>
</protein>
<dbReference type="Gene3D" id="3.40.50.300">
    <property type="entry name" value="P-loop containing nucleotide triphosphate hydrolases"/>
    <property type="match status" value="4"/>
</dbReference>
<dbReference type="InterPro" id="IPR011335">
    <property type="entry name" value="Restrct_endonuc-II-like"/>
</dbReference>
<dbReference type="InterPro" id="IPR027417">
    <property type="entry name" value="P-loop_NTPase"/>
</dbReference>
<dbReference type="Pfam" id="PF12705">
    <property type="entry name" value="PDDEXK_1"/>
    <property type="match status" value="1"/>
</dbReference>
<dbReference type="InterPro" id="IPR014016">
    <property type="entry name" value="UvrD-like_ATP-bd"/>
</dbReference>
<dbReference type="HAMAP" id="MF_01451">
    <property type="entry name" value="AddA"/>
    <property type="match status" value="1"/>
</dbReference>
<proteinExistence type="inferred from homology"/>
<dbReference type="InterPro" id="IPR038726">
    <property type="entry name" value="PDDEXK_AddAB-type"/>
</dbReference>
<keyword evidence="10 13" id="KW-0413">Isomerase</keyword>
<evidence type="ECO:0000256" key="1">
    <source>
        <dbReference type="ARBA" id="ARBA00022722"/>
    </source>
</evidence>
<evidence type="ECO:0000256" key="8">
    <source>
        <dbReference type="ARBA" id="ARBA00023125"/>
    </source>
</evidence>
<keyword evidence="18" id="KW-1185">Reference proteome</keyword>
<evidence type="ECO:0000313" key="17">
    <source>
        <dbReference type="EMBL" id="MEQ2556994.1"/>
    </source>
</evidence>
<comment type="catalytic activity">
    <reaction evidence="12 13">
        <text>ATP + H2O = ADP + phosphate + H(+)</text>
        <dbReference type="Rhea" id="RHEA:13065"/>
        <dbReference type="ChEBI" id="CHEBI:15377"/>
        <dbReference type="ChEBI" id="CHEBI:15378"/>
        <dbReference type="ChEBI" id="CHEBI:30616"/>
        <dbReference type="ChEBI" id="CHEBI:43474"/>
        <dbReference type="ChEBI" id="CHEBI:456216"/>
        <dbReference type="EC" id="5.6.2.4"/>
    </reaction>
</comment>
<dbReference type="Gene3D" id="1.10.486.10">
    <property type="entry name" value="PCRA, domain 4"/>
    <property type="match status" value="1"/>
</dbReference>
<dbReference type="SUPFAM" id="SSF52980">
    <property type="entry name" value="Restriction endonuclease-like"/>
    <property type="match status" value="1"/>
</dbReference>
<evidence type="ECO:0000256" key="11">
    <source>
        <dbReference type="ARBA" id="ARBA00034617"/>
    </source>
</evidence>
<evidence type="ECO:0000256" key="10">
    <source>
        <dbReference type="ARBA" id="ARBA00023235"/>
    </source>
</evidence>
<dbReference type="EMBL" id="JBBMEX010000003">
    <property type="protein sequence ID" value="MEQ2556994.1"/>
    <property type="molecule type" value="Genomic_DNA"/>
</dbReference>
<organism evidence="17 18">
    <name type="scientific">Maccoyibacter intestinihominis</name>
    <dbReference type="NCBI Taxonomy" id="3133499"/>
    <lineage>
        <taxon>Bacteria</taxon>
        <taxon>Bacillati</taxon>
        <taxon>Bacillota</taxon>
        <taxon>Clostridia</taxon>
        <taxon>Lachnospirales</taxon>
        <taxon>Lachnospiraceae</taxon>
        <taxon>Maccoyibacter</taxon>
    </lineage>
</organism>
<feature type="binding site" evidence="14">
    <location>
        <begin position="24"/>
        <end position="31"/>
    </location>
    <ligand>
        <name>ATP</name>
        <dbReference type="ChEBI" id="CHEBI:30616"/>
    </ligand>
</feature>
<dbReference type="PROSITE" id="PS51198">
    <property type="entry name" value="UVRD_HELICASE_ATP_BIND"/>
    <property type="match status" value="1"/>
</dbReference>
<evidence type="ECO:0000256" key="5">
    <source>
        <dbReference type="ARBA" id="ARBA00022806"/>
    </source>
</evidence>
<keyword evidence="6 13" id="KW-0269">Exonuclease</keyword>
<comment type="caution">
    <text evidence="17">The sequence shown here is derived from an EMBL/GenBank/DDBJ whole genome shotgun (WGS) entry which is preliminary data.</text>
</comment>
<evidence type="ECO:0000256" key="3">
    <source>
        <dbReference type="ARBA" id="ARBA00022763"/>
    </source>
</evidence>
<dbReference type="Pfam" id="PF13361">
    <property type="entry name" value="UvrD_C"/>
    <property type="match status" value="1"/>
</dbReference>